<feature type="repeat" description="TPR" evidence="1">
    <location>
        <begin position="208"/>
        <end position="241"/>
    </location>
</feature>
<accession>A0ABD3M4H4</accession>
<sequence>MILFVQIDDANLVQGMRIADTLLNTRTKNKEEILGRELGRQAMLVAHPHLFVIMSARPPPLPLPSLCFALENAALKENREKLGADAFQENREKLGADAFQENRENLSGEPKKKKKSIPCPLFLLLLLFLSLLLLRSLGMASDLETIALKAFINYDFERAVQLLTLAISFRPNDAELFAERAEANLSRCYFNEAVADASRAIELDPSMHKAYFPMGDAFYELGKYQNAKEAWELGSSLAPVDARFTDSIKRCDERIAEIYGEILNPPPVKASTQVEPVEGGRESGRIVNEVPNQVSITKRSILFTFTSSLKESQLELQQEQEP</sequence>
<dbReference type="InterPro" id="IPR019734">
    <property type="entry name" value="TPR_rpt"/>
</dbReference>
<gene>
    <name evidence="3" type="ORF">ACJRO7_002506</name>
</gene>
<dbReference type="PANTHER" id="PTHR45862">
    <property type="entry name" value="PROTEIN SGT1 HOMOLOG"/>
    <property type="match status" value="1"/>
</dbReference>
<protein>
    <submittedName>
        <fullName evidence="3">Uncharacterized protein</fullName>
    </submittedName>
</protein>
<feature type="transmembrane region" description="Helical" evidence="2">
    <location>
        <begin position="121"/>
        <end position="140"/>
    </location>
</feature>
<dbReference type="EMBL" id="JBJKBG010000001">
    <property type="protein sequence ID" value="KAL3755460.1"/>
    <property type="molecule type" value="Genomic_DNA"/>
</dbReference>
<keyword evidence="2" id="KW-1133">Transmembrane helix</keyword>
<evidence type="ECO:0000256" key="2">
    <source>
        <dbReference type="SAM" id="Phobius"/>
    </source>
</evidence>
<keyword evidence="2" id="KW-0812">Transmembrane</keyword>
<keyword evidence="4" id="KW-1185">Reference proteome</keyword>
<dbReference type="Proteomes" id="UP001634007">
    <property type="component" value="Unassembled WGS sequence"/>
</dbReference>
<comment type="caution">
    <text evidence="3">The sequence shown here is derived from an EMBL/GenBank/DDBJ whole genome shotgun (WGS) entry which is preliminary data.</text>
</comment>
<reference evidence="3 4" key="1">
    <citation type="submission" date="2024-11" db="EMBL/GenBank/DDBJ databases">
        <title>Chromosome-level genome assembly of Eucalyptus globulus Labill. provides insights into its genome evolution.</title>
        <authorList>
            <person name="Li X."/>
        </authorList>
    </citation>
    <scope>NUCLEOTIDE SEQUENCE [LARGE SCALE GENOMIC DNA]</scope>
    <source>
        <strain evidence="3">CL2024</strain>
        <tissue evidence="3">Fresh tender leaves</tissue>
    </source>
</reference>
<dbReference type="SMART" id="SM00028">
    <property type="entry name" value="TPR"/>
    <property type="match status" value="3"/>
</dbReference>
<dbReference type="SUPFAM" id="SSF48452">
    <property type="entry name" value="TPR-like"/>
    <property type="match status" value="1"/>
</dbReference>
<name>A0ABD3M4H4_EUCGL</name>
<dbReference type="InterPro" id="IPR044563">
    <property type="entry name" value="Sgt1-like"/>
</dbReference>
<organism evidence="3 4">
    <name type="scientific">Eucalyptus globulus</name>
    <name type="common">Tasmanian blue gum</name>
    <dbReference type="NCBI Taxonomy" id="34317"/>
    <lineage>
        <taxon>Eukaryota</taxon>
        <taxon>Viridiplantae</taxon>
        <taxon>Streptophyta</taxon>
        <taxon>Embryophyta</taxon>
        <taxon>Tracheophyta</taxon>
        <taxon>Spermatophyta</taxon>
        <taxon>Magnoliopsida</taxon>
        <taxon>eudicotyledons</taxon>
        <taxon>Gunneridae</taxon>
        <taxon>Pentapetalae</taxon>
        <taxon>rosids</taxon>
        <taxon>malvids</taxon>
        <taxon>Myrtales</taxon>
        <taxon>Myrtaceae</taxon>
        <taxon>Myrtoideae</taxon>
        <taxon>Eucalypteae</taxon>
        <taxon>Eucalyptus</taxon>
    </lineage>
</organism>
<dbReference type="InterPro" id="IPR011990">
    <property type="entry name" value="TPR-like_helical_dom_sf"/>
</dbReference>
<dbReference type="AlphaFoldDB" id="A0ABD3M4H4"/>
<evidence type="ECO:0000313" key="4">
    <source>
        <dbReference type="Proteomes" id="UP001634007"/>
    </source>
</evidence>
<dbReference type="Gene3D" id="1.25.40.10">
    <property type="entry name" value="Tetratricopeptide repeat domain"/>
    <property type="match status" value="1"/>
</dbReference>
<keyword evidence="2" id="KW-0472">Membrane</keyword>
<keyword evidence="1" id="KW-0802">TPR repeat</keyword>
<dbReference type="PROSITE" id="PS50005">
    <property type="entry name" value="TPR"/>
    <property type="match status" value="1"/>
</dbReference>
<evidence type="ECO:0000256" key="1">
    <source>
        <dbReference type="PROSITE-ProRule" id="PRU00339"/>
    </source>
</evidence>
<evidence type="ECO:0000313" key="3">
    <source>
        <dbReference type="EMBL" id="KAL3755460.1"/>
    </source>
</evidence>
<proteinExistence type="predicted"/>